<evidence type="ECO:0000256" key="6">
    <source>
        <dbReference type="SAM" id="MobiDB-lite"/>
    </source>
</evidence>
<keyword evidence="4" id="KW-0804">Transcription</keyword>
<dbReference type="GO" id="GO:0003677">
    <property type="term" value="F:DNA binding"/>
    <property type="evidence" value="ECO:0007669"/>
    <property type="project" value="UniProtKB-KW"/>
</dbReference>
<dbReference type="InterPro" id="IPR016177">
    <property type="entry name" value="DNA-bd_dom_sf"/>
</dbReference>
<proteinExistence type="predicted"/>
<feature type="region of interest" description="Disordered" evidence="6">
    <location>
        <begin position="1"/>
        <end position="52"/>
    </location>
</feature>
<dbReference type="PRINTS" id="PR00367">
    <property type="entry name" value="ETHRSPELEMNT"/>
</dbReference>
<dbReference type="InterPro" id="IPR001471">
    <property type="entry name" value="AP2/ERF_dom"/>
</dbReference>
<dbReference type="Proteomes" id="UP001054889">
    <property type="component" value="Unassembled WGS sequence"/>
</dbReference>
<feature type="compositionally biased region" description="Polar residues" evidence="6">
    <location>
        <begin position="11"/>
        <end position="37"/>
    </location>
</feature>
<dbReference type="CDD" id="cd00018">
    <property type="entry name" value="AP2"/>
    <property type="match status" value="1"/>
</dbReference>
<reference evidence="8" key="1">
    <citation type="journal article" date="2018" name="DNA Res.">
        <title>Multiple hybrid de novo genome assembly of finger millet, an orphan allotetraploid crop.</title>
        <authorList>
            <person name="Hatakeyama M."/>
            <person name="Aluri S."/>
            <person name="Balachadran M.T."/>
            <person name="Sivarajan S.R."/>
            <person name="Patrignani A."/>
            <person name="Gruter S."/>
            <person name="Poveda L."/>
            <person name="Shimizu-Inatsugi R."/>
            <person name="Baeten J."/>
            <person name="Francoijs K.J."/>
            <person name="Nataraja K.N."/>
            <person name="Reddy Y.A.N."/>
            <person name="Phadnis S."/>
            <person name="Ravikumar R.L."/>
            <person name="Schlapbach R."/>
            <person name="Sreeman S.M."/>
            <person name="Shimizu K.K."/>
        </authorList>
    </citation>
    <scope>NUCLEOTIDE SEQUENCE</scope>
</reference>
<comment type="subcellular location">
    <subcellularLocation>
        <location evidence="1">Nucleus</location>
    </subcellularLocation>
</comment>
<dbReference type="PANTHER" id="PTHR31190:SF421">
    <property type="entry name" value="ETHYLENE-RESPONSIVE TRANSCRIPTION FACTOR ERF110"/>
    <property type="match status" value="1"/>
</dbReference>
<name>A0AAV5D9M4_ELECO</name>
<dbReference type="Pfam" id="PF00847">
    <property type="entry name" value="AP2"/>
    <property type="match status" value="1"/>
</dbReference>
<dbReference type="GO" id="GO:0005634">
    <property type="term" value="C:nucleus"/>
    <property type="evidence" value="ECO:0007669"/>
    <property type="project" value="UniProtKB-SubCell"/>
</dbReference>
<dbReference type="SUPFAM" id="SSF54171">
    <property type="entry name" value="DNA-binding domain"/>
    <property type="match status" value="1"/>
</dbReference>
<keyword evidence="2" id="KW-0805">Transcription regulation</keyword>
<reference evidence="8" key="2">
    <citation type="submission" date="2021-12" db="EMBL/GenBank/DDBJ databases">
        <title>Resequencing data analysis of finger millet.</title>
        <authorList>
            <person name="Hatakeyama M."/>
            <person name="Aluri S."/>
            <person name="Balachadran M.T."/>
            <person name="Sivarajan S.R."/>
            <person name="Poveda L."/>
            <person name="Shimizu-Inatsugi R."/>
            <person name="Schlapbach R."/>
            <person name="Sreeman S.M."/>
            <person name="Shimizu K.K."/>
        </authorList>
    </citation>
    <scope>NUCLEOTIDE SEQUENCE</scope>
</reference>
<evidence type="ECO:0000256" key="3">
    <source>
        <dbReference type="ARBA" id="ARBA00023125"/>
    </source>
</evidence>
<organism evidence="8 9">
    <name type="scientific">Eleusine coracana subsp. coracana</name>
    <dbReference type="NCBI Taxonomy" id="191504"/>
    <lineage>
        <taxon>Eukaryota</taxon>
        <taxon>Viridiplantae</taxon>
        <taxon>Streptophyta</taxon>
        <taxon>Embryophyta</taxon>
        <taxon>Tracheophyta</taxon>
        <taxon>Spermatophyta</taxon>
        <taxon>Magnoliopsida</taxon>
        <taxon>Liliopsida</taxon>
        <taxon>Poales</taxon>
        <taxon>Poaceae</taxon>
        <taxon>PACMAD clade</taxon>
        <taxon>Chloridoideae</taxon>
        <taxon>Cynodonteae</taxon>
        <taxon>Eleusininae</taxon>
        <taxon>Eleusine</taxon>
    </lineage>
</organism>
<evidence type="ECO:0000256" key="5">
    <source>
        <dbReference type="ARBA" id="ARBA00023242"/>
    </source>
</evidence>
<dbReference type="InterPro" id="IPR044808">
    <property type="entry name" value="ERF_plant"/>
</dbReference>
<evidence type="ECO:0000256" key="2">
    <source>
        <dbReference type="ARBA" id="ARBA00023015"/>
    </source>
</evidence>
<evidence type="ECO:0000259" key="7">
    <source>
        <dbReference type="PROSITE" id="PS51032"/>
    </source>
</evidence>
<dbReference type="EMBL" id="BQKI01000013">
    <property type="protein sequence ID" value="GJN07232.1"/>
    <property type="molecule type" value="Genomic_DNA"/>
</dbReference>
<dbReference type="SMART" id="SM00380">
    <property type="entry name" value="AP2"/>
    <property type="match status" value="1"/>
</dbReference>
<gene>
    <name evidence="8" type="primary">ga25046</name>
    <name evidence="8" type="ORF">PR202_ga25046</name>
</gene>
<accession>A0AAV5D9M4</accession>
<keyword evidence="3" id="KW-0238">DNA-binding</keyword>
<keyword evidence="5" id="KW-0539">Nucleus</keyword>
<feature type="compositionally biased region" description="Gly residues" evidence="6">
    <location>
        <begin position="1"/>
        <end position="10"/>
    </location>
</feature>
<dbReference type="AlphaFoldDB" id="A0AAV5D9M4"/>
<sequence length="195" mass="20415">MLSTEYGGGASTSVPAQQSPRPSEQVPSPSSSATANRGASPRRRYRGVRQRPWGKWAAEIRDPHRAARVWLGTFDTAEAAARAYDAAALRFRGNRAKLNFPDSSAALLLLSPTLATPPPPPPAAVVVGGEGGEYDEYARFLQGAGEPPPRFVVDQPGTPASSSSLPVSFSFGGGGDGGAVHHLQPPEAPRPGFEC</sequence>
<dbReference type="FunFam" id="3.30.730.10:FF:000001">
    <property type="entry name" value="Ethylene-responsive transcription factor 2"/>
    <property type="match status" value="1"/>
</dbReference>
<keyword evidence="9" id="KW-1185">Reference proteome</keyword>
<evidence type="ECO:0000313" key="8">
    <source>
        <dbReference type="EMBL" id="GJN07232.1"/>
    </source>
</evidence>
<dbReference type="GO" id="GO:0009873">
    <property type="term" value="P:ethylene-activated signaling pathway"/>
    <property type="evidence" value="ECO:0007669"/>
    <property type="project" value="InterPro"/>
</dbReference>
<comment type="caution">
    <text evidence="8">The sequence shown here is derived from an EMBL/GenBank/DDBJ whole genome shotgun (WGS) entry which is preliminary data.</text>
</comment>
<dbReference type="InterPro" id="IPR036955">
    <property type="entry name" value="AP2/ERF_dom_sf"/>
</dbReference>
<dbReference type="PANTHER" id="PTHR31190">
    <property type="entry name" value="DNA-BINDING DOMAIN"/>
    <property type="match status" value="1"/>
</dbReference>
<feature type="compositionally biased region" description="Basic residues" evidence="6">
    <location>
        <begin position="40"/>
        <end position="49"/>
    </location>
</feature>
<evidence type="ECO:0000313" key="9">
    <source>
        <dbReference type="Proteomes" id="UP001054889"/>
    </source>
</evidence>
<dbReference type="GO" id="GO:0003700">
    <property type="term" value="F:DNA-binding transcription factor activity"/>
    <property type="evidence" value="ECO:0007669"/>
    <property type="project" value="InterPro"/>
</dbReference>
<protein>
    <recommendedName>
        <fullName evidence="7">AP2/ERF domain-containing protein</fullName>
    </recommendedName>
</protein>
<feature type="region of interest" description="Disordered" evidence="6">
    <location>
        <begin position="172"/>
        <end position="195"/>
    </location>
</feature>
<dbReference type="Gene3D" id="3.30.730.10">
    <property type="entry name" value="AP2/ERF domain"/>
    <property type="match status" value="1"/>
</dbReference>
<dbReference type="PROSITE" id="PS51032">
    <property type="entry name" value="AP2_ERF"/>
    <property type="match status" value="1"/>
</dbReference>
<feature type="domain" description="AP2/ERF" evidence="7">
    <location>
        <begin position="44"/>
        <end position="101"/>
    </location>
</feature>
<evidence type="ECO:0000256" key="1">
    <source>
        <dbReference type="ARBA" id="ARBA00004123"/>
    </source>
</evidence>
<evidence type="ECO:0000256" key="4">
    <source>
        <dbReference type="ARBA" id="ARBA00023163"/>
    </source>
</evidence>